<comment type="caution">
    <text evidence="2">The sequence shown here is derived from an EMBL/GenBank/DDBJ whole genome shotgun (WGS) entry which is preliminary data.</text>
</comment>
<dbReference type="VEuPathDB" id="AmoebaDB:FDP41_010090"/>
<dbReference type="RefSeq" id="XP_044556583.1">
    <property type="nucleotide sequence ID" value="XM_044700351.1"/>
</dbReference>
<organism evidence="2 3">
    <name type="scientific">Naegleria fowleri</name>
    <name type="common">Brain eating amoeba</name>
    <dbReference type="NCBI Taxonomy" id="5763"/>
    <lineage>
        <taxon>Eukaryota</taxon>
        <taxon>Discoba</taxon>
        <taxon>Heterolobosea</taxon>
        <taxon>Tetramitia</taxon>
        <taxon>Eutetramitia</taxon>
        <taxon>Vahlkampfiidae</taxon>
        <taxon>Naegleria</taxon>
    </lineage>
</organism>
<dbReference type="OrthoDB" id="10350705at2759"/>
<evidence type="ECO:0000313" key="2">
    <source>
        <dbReference type="EMBL" id="KAF0971867.1"/>
    </source>
</evidence>
<gene>
    <name evidence="2" type="ORF">FDP41_010090</name>
</gene>
<dbReference type="Proteomes" id="UP000444721">
    <property type="component" value="Unassembled WGS sequence"/>
</dbReference>
<feature type="compositionally biased region" description="Polar residues" evidence="1">
    <location>
        <begin position="189"/>
        <end position="198"/>
    </location>
</feature>
<dbReference type="GeneID" id="68117305"/>
<dbReference type="VEuPathDB" id="AmoebaDB:NF0129920"/>
<evidence type="ECO:0000256" key="1">
    <source>
        <dbReference type="SAM" id="MobiDB-lite"/>
    </source>
</evidence>
<dbReference type="VEuPathDB" id="AmoebaDB:NfTy_082400"/>
<dbReference type="AlphaFoldDB" id="A0A6A5AZK7"/>
<sequence length="319" mass="36426">MNTSESSSNPSSPPSNINTEAFSKYKFDESIFSPKEQEIFIFLSVCNKCRRKIAELQVDKFDQERFKKKETKFPHEMKTIFESLCTAKQLFTSSLTPPCLSAWKDIDISSKYYYSNERNALFKDMLNCASLDYDQDMNRYINFKDDQSYENYMKMQEFGNQLAQRGSVTKVSVIYNNLKNPIMDENGQIIQGDNSSSPAGGDSGGHVSLSQTDIVKMKKIIRKLKLEKHTDYVLDDFEDLKTLPPHFQAYSYALSSALCSNHVIQCLRKRTPLPARKVASMSDQQLVDEASFFEVSDCIASQPCSMKAVDLLDHLKTLE</sequence>
<feature type="region of interest" description="Disordered" evidence="1">
    <location>
        <begin position="189"/>
        <end position="208"/>
    </location>
</feature>
<keyword evidence="3" id="KW-1185">Reference proteome</keyword>
<evidence type="ECO:0000313" key="3">
    <source>
        <dbReference type="Proteomes" id="UP000444721"/>
    </source>
</evidence>
<accession>A0A6A5AZK7</accession>
<name>A0A6A5AZK7_NAEFO</name>
<dbReference type="EMBL" id="VFQX01000074">
    <property type="protein sequence ID" value="KAF0971867.1"/>
    <property type="molecule type" value="Genomic_DNA"/>
</dbReference>
<protein>
    <submittedName>
        <fullName evidence="2">Uncharacterized protein</fullName>
    </submittedName>
</protein>
<reference evidence="2 3" key="1">
    <citation type="journal article" date="2019" name="Sci. Rep.">
        <title>Nanopore sequencing improves the draft genome of the human pathogenic amoeba Naegleria fowleri.</title>
        <authorList>
            <person name="Liechti N."/>
            <person name="Schurch N."/>
            <person name="Bruggmann R."/>
            <person name="Wittwer M."/>
        </authorList>
    </citation>
    <scope>NUCLEOTIDE SEQUENCE [LARGE SCALE GENOMIC DNA]</scope>
    <source>
        <strain evidence="2 3">ATCC 30894</strain>
    </source>
</reference>
<proteinExistence type="predicted"/>